<reference evidence="2 3" key="1">
    <citation type="submission" date="2020-02" db="EMBL/GenBank/DDBJ databases">
        <authorList>
            <person name="Zhang X.-Y."/>
        </authorList>
    </citation>
    <scope>NUCLEOTIDE SEQUENCE [LARGE SCALE GENOMIC DNA]</scope>
    <source>
        <strain evidence="2 3">C33</strain>
    </source>
</reference>
<comment type="caution">
    <text evidence="2">The sequence shown here is derived from an EMBL/GenBank/DDBJ whole genome shotgun (WGS) entry which is preliminary data.</text>
</comment>
<organism evidence="2 3">
    <name type="scientific">Wenzhouxiangella limi</name>
    <dbReference type="NCBI Taxonomy" id="2707351"/>
    <lineage>
        <taxon>Bacteria</taxon>
        <taxon>Pseudomonadati</taxon>
        <taxon>Pseudomonadota</taxon>
        <taxon>Gammaproteobacteria</taxon>
        <taxon>Chromatiales</taxon>
        <taxon>Wenzhouxiangellaceae</taxon>
        <taxon>Wenzhouxiangella</taxon>
    </lineage>
</organism>
<dbReference type="Pfam" id="PF02082">
    <property type="entry name" value="Rrf2"/>
    <property type="match status" value="1"/>
</dbReference>
<dbReference type="InterPro" id="IPR030489">
    <property type="entry name" value="TR_Rrf2-type_CS"/>
</dbReference>
<keyword evidence="3" id="KW-1185">Reference proteome</keyword>
<dbReference type="PROSITE" id="PS51197">
    <property type="entry name" value="HTH_RRF2_2"/>
    <property type="match status" value="1"/>
</dbReference>
<dbReference type="AlphaFoldDB" id="A0A845V3R7"/>
<evidence type="ECO:0000256" key="1">
    <source>
        <dbReference type="ARBA" id="ARBA00023125"/>
    </source>
</evidence>
<sequence length="148" mass="16446">MRLTQYTDYGLRLLIYLASAPDQSASVREVADAYDISRAHLNKVALQLTAHGVLTARRGRGGGVWLASPPDRILLGTVIRLLEPDFHFVECMRPGNQCVITPACKLREICQQAQEAVFAVFDRYTLADLLEDTERRDAVCALLGLSQD</sequence>
<dbReference type="PANTHER" id="PTHR33221:SF4">
    <property type="entry name" value="HTH-TYPE TRANSCRIPTIONAL REPRESSOR NSRR"/>
    <property type="match status" value="1"/>
</dbReference>
<accession>A0A845V3R7</accession>
<dbReference type="SUPFAM" id="SSF46785">
    <property type="entry name" value="Winged helix' DNA-binding domain"/>
    <property type="match status" value="1"/>
</dbReference>
<evidence type="ECO:0000313" key="2">
    <source>
        <dbReference type="EMBL" id="NDY94881.1"/>
    </source>
</evidence>
<dbReference type="PANTHER" id="PTHR33221">
    <property type="entry name" value="WINGED HELIX-TURN-HELIX TRANSCRIPTIONAL REGULATOR, RRF2 FAMILY"/>
    <property type="match status" value="1"/>
</dbReference>
<dbReference type="Gene3D" id="1.10.10.10">
    <property type="entry name" value="Winged helix-like DNA-binding domain superfamily/Winged helix DNA-binding domain"/>
    <property type="match status" value="1"/>
</dbReference>
<dbReference type="InterPro" id="IPR000944">
    <property type="entry name" value="Tscrpt_reg_Rrf2"/>
</dbReference>
<dbReference type="GO" id="GO:0005829">
    <property type="term" value="C:cytosol"/>
    <property type="evidence" value="ECO:0007669"/>
    <property type="project" value="TreeGrafter"/>
</dbReference>
<gene>
    <name evidence="2" type="ORF">G3I74_03960</name>
</gene>
<dbReference type="InterPro" id="IPR036390">
    <property type="entry name" value="WH_DNA-bd_sf"/>
</dbReference>
<dbReference type="PROSITE" id="PS01332">
    <property type="entry name" value="HTH_RRF2_1"/>
    <property type="match status" value="1"/>
</dbReference>
<keyword evidence="1" id="KW-0238">DNA-binding</keyword>
<evidence type="ECO:0000313" key="3">
    <source>
        <dbReference type="Proteomes" id="UP000484885"/>
    </source>
</evidence>
<proteinExistence type="predicted"/>
<dbReference type="EMBL" id="JAAGSC010000032">
    <property type="protein sequence ID" value="NDY94881.1"/>
    <property type="molecule type" value="Genomic_DNA"/>
</dbReference>
<dbReference type="InterPro" id="IPR036388">
    <property type="entry name" value="WH-like_DNA-bd_sf"/>
</dbReference>
<dbReference type="GO" id="GO:0003677">
    <property type="term" value="F:DNA binding"/>
    <property type="evidence" value="ECO:0007669"/>
    <property type="project" value="UniProtKB-KW"/>
</dbReference>
<dbReference type="RefSeq" id="WP_164210295.1">
    <property type="nucleotide sequence ID" value="NZ_JAAGSC010000032.1"/>
</dbReference>
<dbReference type="Proteomes" id="UP000484885">
    <property type="component" value="Unassembled WGS sequence"/>
</dbReference>
<name>A0A845V3R7_9GAMM</name>
<dbReference type="GO" id="GO:0003700">
    <property type="term" value="F:DNA-binding transcription factor activity"/>
    <property type="evidence" value="ECO:0007669"/>
    <property type="project" value="TreeGrafter"/>
</dbReference>
<dbReference type="NCBIfam" id="TIGR00738">
    <property type="entry name" value="rrf2_super"/>
    <property type="match status" value="1"/>
</dbReference>
<protein>
    <submittedName>
        <fullName evidence="2">Rrf2 family transcriptional regulator</fullName>
    </submittedName>
</protein>